<evidence type="ECO:0000313" key="1">
    <source>
        <dbReference type="EMBL" id="KAE8314525.1"/>
    </source>
</evidence>
<dbReference type="Proteomes" id="UP000325433">
    <property type="component" value="Unassembled WGS sequence"/>
</dbReference>
<dbReference type="AlphaFoldDB" id="A0A5N6W184"/>
<accession>A0A5N6W184</accession>
<keyword evidence="2" id="KW-1185">Reference proteome</keyword>
<proteinExistence type="predicted"/>
<organism evidence="1 2">
    <name type="scientific">Aspergillus transmontanensis</name>
    <dbReference type="NCBI Taxonomy" id="1034304"/>
    <lineage>
        <taxon>Eukaryota</taxon>
        <taxon>Fungi</taxon>
        <taxon>Dikarya</taxon>
        <taxon>Ascomycota</taxon>
        <taxon>Pezizomycotina</taxon>
        <taxon>Eurotiomycetes</taxon>
        <taxon>Eurotiomycetidae</taxon>
        <taxon>Eurotiales</taxon>
        <taxon>Aspergillaceae</taxon>
        <taxon>Aspergillus</taxon>
        <taxon>Aspergillus subgen. Circumdati</taxon>
    </lineage>
</organism>
<name>A0A5N6W184_9EURO</name>
<dbReference type="EMBL" id="ML738318">
    <property type="protein sequence ID" value="KAE8314525.1"/>
    <property type="molecule type" value="Genomic_DNA"/>
</dbReference>
<gene>
    <name evidence="1" type="ORF">BDV41DRAFT_216068</name>
</gene>
<sequence>MLLFATSFPAFSLTVPLFRLYSQRSSTLDPTGGMWLLGQIAFNEGISHSLSTVVCVIIHAFIRSLRYPLSCDICSWWYHFLGCTL</sequence>
<evidence type="ECO:0000313" key="2">
    <source>
        <dbReference type="Proteomes" id="UP000325433"/>
    </source>
</evidence>
<protein>
    <submittedName>
        <fullName evidence="1">Uncharacterized protein</fullName>
    </submittedName>
</protein>
<reference evidence="2" key="1">
    <citation type="submission" date="2019-04" db="EMBL/GenBank/DDBJ databases">
        <title>Friends and foes A comparative genomics studyof 23 Aspergillus species from section Flavi.</title>
        <authorList>
            <consortium name="DOE Joint Genome Institute"/>
            <person name="Kjaerbolling I."/>
            <person name="Vesth T."/>
            <person name="Frisvad J.C."/>
            <person name="Nybo J.L."/>
            <person name="Theobald S."/>
            <person name="Kildgaard S."/>
            <person name="Isbrandt T."/>
            <person name="Kuo A."/>
            <person name="Sato A."/>
            <person name="Lyhne E.K."/>
            <person name="Kogle M.E."/>
            <person name="Wiebenga A."/>
            <person name="Kun R.S."/>
            <person name="Lubbers R.J."/>
            <person name="Makela M.R."/>
            <person name="Barry K."/>
            <person name="Chovatia M."/>
            <person name="Clum A."/>
            <person name="Daum C."/>
            <person name="Haridas S."/>
            <person name="He G."/>
            <person name="LaButti K."/>
            <person name="Lipzen A."/>
            <person name="Mondo S."/>
            <person name="Riley R."/>
            <person name="Salamov A."/>
            <person name="Simmons B.A."/>
            <person name="Magnuson J.K."/>
            <person name="Henrissat B."/>
            <person name="Mortensen U.H."/>
            <person name="Larsen T.O."/>
            <person name="Devries R.P."/>
            <person name="Grigoriev I.V."/>
            <person name="Machida M."/>
            <person name="Baker S.E."/>
            <person name="Andersen M.R."/>
        </authorList>
    </citation>
    <scope>NUCLEOTIDE SEQUENCE [LARGE SCALE GENOMIC DNA]</scope>
    <source>
        <strain evidence="2">CBS 130015</strain>
    </source>
</reference>